<keyword evidence="3 4" id="KW-0175">Coiled coil</keyword>
<sequence>MSWFDTAGIASLAKSALTTAQKTIDKALDIKDETTNKLEKKSPWYVVFSLFFSFQMNYSSVISLNVILYIFADSDSFFEAFGLSDKPSTSATSSKQPKNKTVVSSPETLQESDLPGHGSGFWTDTWGSFFEIKGQNASSKDLKPTETIEEDNSTDVKLKKEDTVLSQPHRASLFPTEPHTIEISANTKDNTGHLNKPSLNEKLSKVDHQETVNIIDSFNDSIIKEDSNCEESSETIVITEQPSTELESNNTLPAQIPTDSFNNATQIKESLQINKSICDNESDTATIMQNTSVSPSTVPIEAIGEKIMDQSEFLELHVPGLIEKKDEKIESEYDVIEINKKEISGSSMTVSSDSFTQIVSIDEKPTSESSFYDNSSSTLIIPDLPVVVSENVANWECCALDTLSPDLFATDENENSNFLVQENKLISNQNLQVRNTASSFHTVRGDSYNDNHTWPKSTEPGQSIDESQNSSNEEQNSHHSDGSSNSSKDDDDTDTAEVKEYDAKSSSSNESHATSSSSFVKCSAEENEPNFHRGPSPVSTTASERSDNTKHESEQNTSGDENETATSSDIEILSPPNGENGERNISPLKHVWLSRPLRFRRSESPTSDSSKDSMMPVVSELEEVSYEDGSNSLTTLYGRKEEELDCQKHYDDDSIARLLQKQDELQIVLDAREKKIIELSKENIELQENEQRLKNLMQKMRREQAKESQDITSLTREFTQRLAHVEGQLKETIKERNILQHQLEEIKLEVDRRVLASDFDEIIKEKDQQIKELTEEGQKLAKKELTHTTIIKKLRAKEDEMDRTIKSQSEKLEDNTKEVERLRKSIGAKEEQEKKHIDVIRNLNNSVKKLEKEVSLLKSDLEDSKEKEHSLKRSLDSTYKEYTELQKLHSAKEKEVEELKSDLALQAKEDLQQRLENANKEASRQKEMLLSEMQQLRYTISRSQEEANLREKMFKDEIASLQKRLQEADERNEELTKSMSSATRPLIRQIENLQATYTAQTISWEKIEKSLTDRLSDAQNQVAHISEKERAATEKYLEYQSKLTALESQNSTLRQEKLQLTSELETLRTKIVVLEENKSRETYTLDKVKQNFTTEITKLKQEKLNLESTMSTCLEQLDTEKRKVKKLEEEIKIKDARALIMANSSPCPSPTGSARSSISSIQNWSQDEGLEHGTITPVNSYRMSVYESLRLGSGSSLLENLQSQLKQREGEILQLQLEQVKESMTRELVTLTEQNETLYQKVSDLESLQKEHKDLDQKYNTLLQMYGEKVEETEELQLDLSEVKSMYKAQIEELLMKQ</sequence>
<evidence type="ECO:0000256" key="5">
    <source>
        <dbReference type="SAM" id="MobiDB-lite"/>
    </source>
</evidence>
<keyword evidence="8" id="KW-1185">Reference proteome</keyword>
<reference evidence="7 8" key="1">
    <citation type="submission" date="2021-06" db="EMBL/GenBank/DDBJ databases">
        <title>Caerostris extrusa draft genome.</title>
        <authorList>
            <person name="Kono N."/>
            <person name="Arakawa K."/>
        </authorList>
    </citation>
    <scope>NUCLEOTIDE SEQUENCE [LARGE SCALE GENOMIC DNA]</scope>
</reference>
<dbReference type="InterPro" id="IPR022091">
    <property type="entry name" value="TMF_TATA-bd"/>
</dbReference>
<organism evidence="7 8">
    <name type="scientific">Caerostris extrusa</name>
    <name type="common">Bark spider</name>
    <name type="synonym">Caerostris bankana</name>
    <dbReference type="NCBI Taxonomy" id="172846"/>
    <lineage>
        <taxon>Eukaryota</taxon>
        <taxon>Metazoa</taxon>
        <taxon>Ecdysozoa</taxon>
        <taxon>Arthropoda</taxon>
        <taxon>Chelicerata</taxon>
        <taxon>Arachnida</taxon>
        <taxon>Araneae</taxon>
        <taxon>Araneomorphae</taxon>
        <taxon>Entelegynae</taxon>
        <taxon>Araneoidea</taxon>
        <taxon>Araneidae</taxon>
        <taxon>Caerostris</taxon>
    </lineage>
</organism>
<comment type="subcellular location">
    <subcellularLocation>
        <location evidence="1">Golgi apparatus</location>
    </subcellularLocation>
</comment>
<dbReference type="GO" id="GO:0005783">
    <property type="term" value="C:endoplasmic reticulum"/>
    <property type="evidence" value="ECO:0007669"/>
    <property type="project" value="TreeGrafter"/>
</dbReference>
<evidence type="ECO:0000256" key="3">
    <source>
        <dbReference type="ARBA" id="ARBA00023054"/>
    </source>
</evidence>
<dbReference type="PANTHER" id="PTHR46515:SF1">
    <property type="entry name" value="TATA ELEMENT MODULATORY FACTOR"/>
    <property type="match status" value="1"/>
</dbReference>
<dbReference type="Pfam" id="PF12325">
    <property type="entry name" value="TMF_TATA_bd"/>
    <property type="match status" value="1"/>
</dbReference>
<evidence type="ECO:0000313" key="8">
    <source>
        <dbReference type="Proteomes" id="UP001054945"/>
    </source>
</evidence>
<dbReference type="InterPro" id="IPR022092">
    <property type="entry name" value="TMF_DNA-bd"/>
</dbReference>
<protein>
    <submittedName>
        <fullName evidence="7">TATA element modulatory factor</fullName>
    </submittedName>
</protein>
<dbReference type="Proteomes" id="UP001054945">
    <property type="component" value="Unassembled WGS sequence"/>
</dbReference>
<feature type="domain" description="TATA element modulatory factor 1 TATA binding" evidence="6">
    <location>
        <begin position="1192"/>
        <end position="1294"/>
    </location>
</feature>
<dbReference type="PANTHER" id="PTHR46515">
    <property type="entry name" value="TATA ELEMENT MODULATORY FACTOR TMF1"/>
    <property type="match status" value="1"/>
</dbReference>
<feature type="region of interest" description="Disordered" evidence="5">
    <location>
        <begin position="87"/>
        <end position="118"/>
    </location>
</feature>
<evidence type="ECO:0000256" key="2">
    <source>
        <dbReference type="ARBA" id="ARBA00023034"/>
    </source>
</evidence>
<feature type="compositionally biased region" description="Low complexity" evidence="5">
    <location>
        <begin position="505"/>
        <end position="518"/>
    </location>
</feature>
<proteinExistence type="predicted"/>
<feature type="compositionally biased region" description="Polar residues" evidence="5">
    <location>
        <begin position="555"/>
        <end position="569"/>
    </location>
</feature>
<feature type="coiled-coil region" evidence="4">
    <location>
        <begin position="669"/>
        <end position="978"/>
    </location>
</feature>
<feature type="coiled-coil region" evidence="4">
    <location>
        <begin position="1008"/>
        <end position="1137"/>
    </location>
</feature>
<dbReference type="Pfam" id="PF12329">
    <property type="entry name" value="TMF_DNA_bd"/>
    <property type="match status" value="1"/>
</dbReference>
<dbReference type="GO" id="GO:0005794">
    <property type="term" value="C:Golgi apparatus"/>
    <property type="evidence" value="ECO:0007669"/>
    <property type="project" value="UniProtKB-SubCell"/>
</dbReference>
<evidence type="ECO:0000313" key="7">
    <source>
        <dbReference type="EMBL" id="GIZ01509.1"/>
    </source>
</evidence>
<evidence type="ECO:0000259" key="6">
    <source>
        <dbReference type="Pfam" id="PF12325"/>
    </source>
</evidence>
<dbReference type="EMBL" id="BPLR01018678">
    <property type="protein sequence ID" value="GIZ01509.1"/>
    <property type="molecule type" value="Genomic_DNA"/>
</dbReference>
<feature type="coiled-coil region" evidence="4">
    <location>
        <begin position="1198"/>
        <end position="1265"/>
    </location>
</feature>
<evidence type="ECO:0000256" key="1">
    <source>
        <dbReference type="ARBA" id="ARBA00004555"/>
    </source>
</evidence>
<accession>A0AAV4Y5T6</accession>
<comment type="caution">
    <text evidence="7">The sequence shown here is derived from an EMBL/GenBank/DDBJ whole genome shotgun (WGS) entry which is preliminary data.</text>
</comment>
<feature type="compositionally biased region" description="Polar residues" evidence="5">
    <location>
        <begin position="450"/>
        <end position="465"/>
    </location>
</feature>
<feature type="compositionally biased region" description="Polar residues" evidence="5">
    <location>
        <begin position="87"/>
        <end position="111"/>
    </location>
</feature>
<dbReference type="InterPro" id="IPR052602">
    <property type="entry name" value="Growth_transcription_reg"/>
</dbReference>
<evidence type="ECO:0000256" key="4">
    <source>
        <dbReference type="SAM" id="Coils"/>
    </source>
</evidence>
<gene>
    <name evidence="7" type="primary">TMF1</name>
    <name evidence="7" type="ORF">CEXT_369021</name>
</gene>
<name>A0AAV4Y5T6_CAEEX</name>
<feature type="compositionally biased region" description="Basic and acidic residues" evidence="5">
    <location>
        <begin position="544"/>
        <end position="554"/>
    </location>
</feature>
<feature type="region of interest" description="Disordered" evidence="5">
    <location>
        <begin position="442"/>
        <end position="586"/>
    </location>
</feature>
<keyword evidence="2" id="KW-0333">Golgi apparatus</keyword>